<evidence type="ECO:0000313" key="1">
    <source>
        <dbReference type="EMBL" id="NOI82183.1"/>
    </source>
</evidence>
<comment type="caution">
    <text evidence="1">The sequence shown here is derived from an EMBL/GenBank/DDBJ whole genome shotgun (WGS) entry which is preliminary data.</text>
</comment>
<sequence>MLMLYNPPPKAKPDIEIATESQGTVGDAAIFHFTEHVELVDLSFKRTSLSNRQTIPAQLCSLTLSFLKGDQLIERRYLYLSFAAGVDHHYPMTLIKPKGADELQVVSSLALVSRIETRLIFKQEVPDALGIPPLFNG</sequence>
<dbReference type="RefSeq" id="WP_171323601.1">
    <property type="nucleotide sequence ID" value="NZ_JAKETU010000003.1"/>
</dbReference>
<protein>
    <submittedName>
        <fullName evidence="1">Uncharacterized protein</fullName>
    </submittedName>
</protein>
<dbReference type="Proteomes" id="UP000572722">
    <property type="component" value="Unassembled WGS sequence"/>
</dbReference>
<reference evidence="1 2" key="1">
    <citation type="submission" date="2019-08" db="EMBL/GenBank/DDBJ databases">
        <title>Draft genome sequencing and comparative genomics of hatchery-associated Vibrios.</title>
        <authorList>
            <person name="Kehlet-Delgado H."/>
            <person name="Mueller R.S."/>
        </authorList>
    </citation>
    <scope>NUCLEOTIDE SEQUENCE [LARGE SCALE GENOMIC DNA]</scope>
    <source>
        <strain evidence="1 2">01-65-5-1</strain>
    </source>
</reference>
<accession>A0AAE5GSP8</accession>
<evidence type="ECO:0000313" key="2">
    <source>
        <dbReference type="Proteomes" id="UP000572722"/>
    </source>
</evidence>
<name>A0AAE5GSP8_9VIBR</name>
<dbReference type="EMBL" id="VTXO01000006">
    <property type="protein sequence ID" value="NOI82183.1"/>
    <property type="molecule type" value="Genomic_DNA"/>
</dbReference>
<gene>
    <name evidence="1" type="ORF">F0237_16065</name>
</gene>
<proteinExistence type="predicted"/>
<dbReference type="AlphaFoldDB" id="A0AAE5GSP8"/>
<organism evidence="1 2">
    <name type="scientific">Vibrio tubiashii</name>
    <dbReference type="NCBI Taxonomy" id="29498"/>
    <lineage>
        <taxon>Bacteria</taxon>
        <taxon>Pseudomonadati</taxon>
        <taxon>Pseudomonadota</taxon>
        <taxon>Gammaproteobacteria</taxon>
        <taxon>Vibrionales</taxon>
        <taxon>Vibrionaceae</taxon>
        <taxon>Vibrio</taxon>
        <taxon>Vibrio oreintalis group</taxon>
    </lineage>
</organism>